<organism evidence="1 2">
    <name type="scientific">Pendulispora rubella</name>
    <dbReference type="NCBI Taxonomy" id="2741070"/>
    <lineage>
        <taxon>Bacteria</taxon>
        <taxon>Pseudomonadati</taxon>
        <taxon>Myxococcota</taxon>
        <taxon>Myxococcia</taxon>
        <taxon>Myxococcales</taxon>
        <taxon>Sorangiineae</taxon>
        <taxon>Pendulisporaceae</taxon>
        <taxon>Pendulispora</taxon>
    </lineage>
</organism>
<evidence type="ECO:0000313" key="2">
    <source>
        <dbReference type="Proteomes" id="UP001374803"/>
    </source>
</evidence>
<dbReference type="RefSeq" id="WP_394838137.1">
    <property type="nucleotide sequence ID" value="NZ_CP089929.1"/>
</dbReference>
<dbReference type="EMBL" id="CP089983">
    <property type="protein sequence ID" value="WXB08463.1"/>
    <property type="molecule type" value="Genomic_DNA"/>
</dbReference>
<dbReference type="Proteomes" id="UP001374803">
    <property type="component" value="Chromosome"/>
</dbReference>
<proteinExistence type="predicted"/>
<keyword evidence="2" id="KW-1185">Reference proteome</keyword>
<reference evidence="1" key="1">
    <citation type="submission" date="2021-12" db="EMBL/GenBank/DDBJ databases">
        <title>Discovery of the Pendulisporaceae a myxobacterial family with distinct sporulation behavior and unique specialized metabolism.</title>
        <authorList>
            <person name="Garcia R."/>
            <person name="Popoff A."/>
            <person name="Bader C.D."/>
            <person name="Loehr J."/>
            <person name="Walesch S."/>
            <person name="Walt C."/>
            <person name="Boldt J."/>
            <person name="Bunk B."/>
            <person name="Haeckl F.J.F.P.J."/>
            <person name="Gunesch A.P."/>
            <person name="Birkelbach J."/>
            <person name="Nuebel U."/>
            <person name="Pietschmann T."/>
            <person name="Bach T."/>
            <person name="Mueller R."/>
        </authorList>
    </citation>
    <scope>NUCLEOTIDE SEQUENCE</scope>
    <source>
        <strain evidence="1">MSr11367</strain>
    </source>
</reference>
<evidence type="ECO:0000313" key="1">
    <source>
        <dbReference type="EMBL" id="WXB08463.1"/>
    </source>
</evidence>
<gene>
    <name evidence="1" type="ORF">LVJ94_14605</name>
</gene>
<protein>
    <submittedName>
        <fullName evidence="1">Uncharacterized protein</fullName>
    </submittedName>
</protein>
<sequence>MAYVARSIGRIYVLRWTTAVTLPDVDKLIHELPATRRQAGEPLIAFSIISAGIGIPDGQTRRVMLKHQHIWAENCEMIFVVLEDTGFPATLVRAVLAELLLVTKRGIVKVFSSVDAAIVAMAMRLREQPGALRRRIEQTGVLE</sequence>
<name>A0ABZ2LC25_9BACT</name>
<accession>A0ABZ2LC25</accession>